<evidence type="ECO:0000256" key="4">
    <source>
        <dbReference type="SAM" id="SignalP"/>
    </source>
</evidence>
<dbReference type="GO" id="GO:0008061">
    <property type="term" value="F:chitin binding"/>
    <property type="evidence" value="ECO:0007669"/>
    <property type="project" value="UniProtKB-KW"/>
</dbReference>
<reference evidence="6 7" key="1">
    <citation type="submission" date="2017-06" db="EMBL/GenBank/DDBJ databases">
        <title>Ant-infecting Ophiocordyceps genomes reveal a high diversity of potential behavioral manipulation genes and a possible major role for enterotoxins.</title>
        <authorList>
            <person name="De Bekker C."/>
            <person name="Evans H.C."/>
            <person name="Brachmann A."/>
            <person name="Hughes D.P."/>
        </authorList>
    </citation>
    <scope>NUCLEOTIDE SEQUENCE [LARGE SCALE GENOMIC DNA]</scope>
    <source>
        <strain evidence="6 7">Map16</strain>
    </source>
</reference>
<sequence>MALLRLMLIAGALCSAASACAETYTVSFGDTCWGVSVNKSVSMKNIEAWNTKLDCARLRPGDEMCVSQRNVPCRYHHHVVKGDSCWKIADEQGTTIQHLFDLNPNLINSPSDCPLFPGQKVCVV</sequence>
<dbReference type="SUPFAM" id="SSF54106">
    <property type="entry name" value="LysM domain"/>
    <property type="match status" value="2"/>
</dbReference>
<keyword evidence="7" id="KW-1185">Reference proteome</keyword>
<feature type="domain" description="LysM" evidence="5">
    <location>
        <begin position="75"/>
        <end position="123"/>
    </location>
</feature>
<dbReference type="PANTHER" id="PTHR34997:SF1">
    <property type="entry name" value="PEPTIDOGLYCAN-BINDING LYSIN DOMAIN"/>
    <property type="match status" value="1"/>
</dbReference>
<feature type="domain" description="LysM" evidence="5">
    <location>
        <begin position="22"/>
        <end position="66"/>
    </location>
</feature>
<dbReference type="InterPro" id="IPR052210">
    <property type="entry name" value="LysM1-like"/>
</dbReference>
<dbReference type="InterPro" id="IPR018392">
    <property type="entry name" value="LysM"/>
</dbReference>
<evidence type="ECO:0000259" key="5">
    <source>
        <dbReference type="PROSITE" id="PS51782"/>
    </source>
</evidence>
<dbReference type="CDD" id="cd00118">
    <property type="entry name" value="LysM"/>
    <property type="match status" value="2"/>
</dbReference>
<evidence type="ECO:0000256" key="3">
    <source>
        <dbReference type="ARBA" id="ARBA00044955"/>
    </source>
</evidence>
<dbReference type="Proteomes" id="UP000226431">
    <property type="component" value="Unassembled WGS sequence"/>
</dbReference>
<keyword evidence="4" id="KW-0732">Signal</keyword>
<evidence type="ECO:0000313" key="6">
    <source>
        <dbReference type="EMBL" id="PHH79663.1"/>
    </source>
</evidence>
<keyword evidence="2" id="KW-0843">Virulence</keyword>
<protein>
    <recommendedName>
        <fullName evidence="5">LysM domain-containing protein</fullName>
    </recommendedName>
</protein>
<name>A0A2C5ZIG4_9HYPO</name>
<dbReference type="AlphaFoldDB" id="A0A2C5ZIG4"/>
<keyword evidence="1" id="KW-0147">Chitin-binding</keyword>
<organism evidence="6 7">
    <name type="scientific">Ophiocordyceps camponoti-rufipedis</name>
    <dbReference type="NCBI Taxonomy" id="2004952"/>
    <lineage>
        <taxon>Eukaryota</taxon>
        <taxon>Fungi</taxon>
        <taxon>Dikarya</taxon>
        <taxon>Ascomycota</taxon>
        <taxon>Pezizomycotina</taxon>
        <taxon>Sordariomycetes</taxon>
        <taxon>Hypocreomycetidae</taxon>
        <taxon>Hypocreales</taxon>
        <taxon>Ophiocordycipitaceae</taxon>
        <taxon>Ophiocordyceps</taxon>
    </lineage>
</organism>
<comment type="similarity">
    <text evidence="3">Belongs to the secreted LysM effector family.</text>
</comment>
<gene>
    <name evidence="6" type="ORF">CDD80_4148</name>
</gene>
<dbReference type="PROSITE" id="PS51257">
    <property type="entry name" value="PROKAR_LIPOPROTEIN"/>
    <property type="match status" value="1"/>
</dbReference>
<dbReference type="STRING" id="2004952.A0A2C5ZIG4"/>
<evidence type="ECO:0000256" key="2">
    <source>
        <dbReference type="ARBA" id="ARBA00023026"/>
    </source>
</evidence>
<evidence type="ECO:0000313" key="7">
    <source>
        <dbReference type="Proteomes" id="UP000226431"/>
    </source>
</evidence>
<dbReference type="Pfam" id="PF01476">
    <property type="entry name" value="LysM"/>
    <property type="match status" value="2"/>
</dbReference>
<dbReference type="OrthoDB" id="4927717at2759"/>
<comment type="caution">
    <text evidence="6">The sequence shown here is derived from an EMBL/GenBank/DDBJ whole genome shotgun (WGS) entry which is preliminary data.</text>
</comment>
<dbReference type="SMART" id="SM00257">
    <property type="entry name" value="LysM"/>
    <property type="match status" value="2"/>
</dbReference>
<proteinExistence type="inferred from homology"/>
<dbReference type="PROSITE" id="PS51782">
    <property type="entry name" value="LYSM"/>
    <property type="match status" value="2"/>
</dbReference>
<dbReference type="PANTHER" id="PTHR34997">
    <property type="entry name" value="AM15"/>
    <property type="match status" value="1"/>
</dbReference>
<dbReference type="Gene3D" id="3.10.350.10">
    <property type="entry name" value="LysM domain"/>
    <property type="match status" value="2"/>
</dbReference>
<evidence type="ECO:0000256" key="1">
    <source>
        <dbReference type="ARBA" id="ARBA00022669"/>
    </source>
</evidence>
<accession>A0A2C5ZIG4</accession>
<dbReference type="InterPro" id="IPR036779">
    <property type="entry name" value="LysM_dom_sf"/>
</dbReference>
<feature type="chain" id="PRO_5012338248" description="LysM domain-containing protein" evidence="4">
    <location>
        <begin position="20"/>
        <end position="124"/>
    </location>
</feature>
<feature type="signal peptide" evidence="4">
    <location>
        <begin position="1"/>
        <end position="19"/>
    </location>
</feature>
<dbReference type="EMBL" id="NJES01000038">
    <property type="protein sequence ID" value="PHH79663.1"/>
    <property type="molecule type" value="Genomic_DNA"/>
</dbReference>